<evidence type="ECO:0000313" key="9">
    <source>
        <dbReference type="Proteomes" id="UP000652761"/>
    </source>
</evidence>
<dbReference type="EMBL" id="NMUH01001731">
    <property type="protein sequence ID" value="MQL94931.1"/>
    <property type="molecule type" value="Genomic_DNA"/>
</dbReference>
<protein>
    <recommendedName>
        <fullName evidence="2">DNA-directed RNA polymerase</fullName>
        <ecNumber evidence="2">2.7.7.6</ecNumber>
    </recommendedName>
</protein>
<keyword evidence="9" id="KW-1185">Reference proteome</keyword>
<evidence type="ECO:0000313" key="8">
    <source>
        <dbReference type="EMBL" id="MQL94931.1"/>
    </source>
</evidence>
<dbReference type="OrthoDB" id="10248617at2759"/>
<keyword evidence="6" id="KW-0804">Transcription</keyword>
<feature type="domain" description="RNA polymerase Rpb2" evidence="7">
    <location>
        <begin position="118"/>
        <end position="144"/>
    </location>
</feature>
<evidence type="ECO:0000256" key="1">
    <source>
        <dbReference type="ARBA" id="ARBA00006835"/>
    </source>
</evidence>
<keyword evidence="4" id="KW-0808">Transferase</keyword>
<organism evidence="8 9">
    <name type="scientific">Colocasia esculenta</name>
    <name type="common">Wild taro</name>
    <name type="synonym">Arum esculentum</name>
    <dbReference type="NCBI Taxonomy" id="4460"/>
    <lineage>
        <taxon>Eukaryota</taxon>
        <taxon>Viridiplantae</taxon>
        <taxon>Streptophyta</taxon>
        <taxon>Embryophyta</taxon>
        <taxon>Tracheophyta</taxon>
        <taxon>Spermatophyta</taxon>
        <taxon>Magnoliopsida</taxon>
        <taxon>Liliopsida</taxon>
        <taxon>Araceae</taxon>
        <taxon>Aroideae</taxon>
        <taxon>Colocasieae</taxon>
        <taxon>Colocasia</taxon>
    </lineage>
</organism>
<evidence type="ECO:0000256" key="3">
    <source>
        <dbReference type="ARBA" id="ARBA00022478"/>
    </source>
</evidence>
<accession>A0A843VEB1</accession>
<dbReference type="GO" id="GO:0003677">
    <property type="term" value="F:DNA binding"/>
    <property type="evidence" value="ECO:0007669"/>
    <property type="project" value="InterPro"/>
</dbReference>
<keyword evidence="5" id="KW-0548">Nucleotidyltransferase</keyword>
<dbReference type="PANTHER" id="PTHR20856">
    <property type="entry name" value="DNA-DIRECTED RNA POLYMERASE I SUBUNIT 2"/>
    <property type="match status" value="1"/>
</dbReference>
<dbReference type="InterPro" id="IPR007641">
    <property type="entry name" value="RNA_pol_Rpb2_7"/>
</dbReference>
<comment type="similarity">
    <text evidence="1">Belongs to the RNA polymerase beta chain family.</text>
</comment>
<sequence length="151" mass="17081">MVQRLRTEGSTIVADMQHFLVLGQVEGIRGDLLLPSLQSNVGGAEAGVGEGQLMSLCMNKADVTMPKHLGWGKRNKIVQGKEVLNNFKGKRKWVHWLCVPEFHLLTRKPVVDRKRFEGVRFGEMERDCLLAHEAAVNLHERLFTFATLVYV</sequence>
<dbReference type="AlphaFoldDB" id="A0A843VEB1"/>
<dbReference type="GO" id="GO:0000428">
    <property type="term" value="C:DNA-directed RNA polymerase complex"/>
    <property type="evidence" value="ECO:0007669"/>
    <property type="project" value="UniProtKB-KW"/>
</dbReference>
<dbReference type="SUPFAM" id="SSF64484">
    <property type="entry name" value="beta and beta-prime subunits of DNA dependent RNA-polymerase"/>
    <property type="match status" value="1"/>
</dbReference>
<evidence type="ECO:0000256" key="2">
    <source>
        <dbReference type="ARBA" id="ARBA00012418"/>
    </source>
</evidence>
<dbReference type="GO" id="GO:0003899">
    <property type="term" value="F:DNA-directed RNA polymerase activity"/>
    <property type="evidence" value="ECO:0007669"/>
    <property type="project" value="UniProtKB-EC"/>
</dbReference>
<dbReference type="InterPro" id="IPR015712">
    <property type="entry name" value="DNA-dir_RNA_pol_su2"/>
</dbReference>
<keyword evidence="3" id="KW-0240">DNA-directed RNA polymerase</keyword>
<comment type="caution">
    <text evidence="8">The sequence shown here is derived from an EMBL/GenBank/DDBJ whole genome shotgun (WGS) entry which is preliminary data.</text>
</comment>
<dbReference type="GO" id="GO:0006351">
    <property type="term" value="P:DNA-templated transcription"/>
    <property type="evidence" value="ECO:0007669"/>
    <property type="project" value="InterPro"/>
</dbReference>
<gene>
    <name evidence="8" type="ORF">Taro_027595</name>
</gene>
<dbReference type="Proteomes" id="UP000652761">
    <property type="component" value="Unassembled WGS sequence"/>
</dbReference>
<reference evidence="8" key="1">
    <citation type="submission" date="2017-07" db="EMBL/GenBank/DDBJ databases">
        <title>Taro Niue Genome Assembly and Annotation.</title>
        <authorList>
            <person name="Atibalentja N."/>
            <person name="Keating K."/>
            <person name="Fields C.J."/>
        </authorList>
    </citation>
    <scope>NUCLEOTIDE SEQUENCE</scope>
    <source>
        <strain evidence="8">Niue_2</strain>
        <tissue evidence="8">Leaf</tissue>
    </source>
</reference>
<evidence type="ECO:0000256" key="6">
    <source>
        <dbReference type="ARBA" id="ARBA00023163"/>
    </source>
</evidence>
<evidence type="ECO:0000259" key="7">
    <source>
        <dbReference type="Pfam" id="PF04560"/>
    </source>
</evidence>
<evidence type="ECO:0000256" key="5">
    <source>
        <dbReference type="ARBA" id="ARBA00022695"/>
    </source>
</evidence>
<evidence type="ECO:0000256" key="4">
    <source>
        <dbReference type="ARBA" id="ARBA00022679"/>
    </source>
</evidence>
<name>A0A843VEB1_COLES</name>
<dbReference type="Pfam" id="PF04560">
    <property type="entry name" value="RNA_pol_Rpb2_7"/>
    <property type="match status" value="1"/>
</dbReference>
<proteinExistence type="inferred from homology"/>
<dbReference type="EC" id="2.7.7.6" evidence="2"/>
<dbReference type="Gene3D" id="3.90.1800.10">
    <property type="entry name" value="RNA polymerase alpha subunit dimerisation domain"/>
    <property type="match status" value="1"/>
</dbReference>
<dbReference type="GO" id="GO:0032549">
    <property type="term" value="F:ribonucleoside binding"/>
    <property type="evidence" value="ECO:0007669"/>
    <property type="project" value="InterPro"/>
</dbReference>